<gene>
    <name evidence="5" type="primary">LOC116485562</name>
</gene>
<dbReference type="PANTHER" id="PTHR14362:SF2">
    <property type="entry name" value="COILED-COIL DOMAIN-CONTAINING PROTEIN 81"/>
    <property type="match status" value="1"/>
</dbReference>
<organism evidence="4 5">
    <name type="scientific">Aythya fuligula</name>
    <name type="common">Tufted duck</name>
    <name type="synonym">Anas fuligula</name>
    <dbReference type="NCBI Taxonomy" id="219594"/>
    <lineage>
        <taxon>Eukaryota</taxon>
        <taxon>Metazoa</taxon>
        <taxon>Chordata</taxon>
        <taxon>Craniata</taxon>
        <taxon>Vertebrata</taxon>
        <taxon>Euteleostomi</taxon>
        <taxon>Archelosauria</taxon>
        <taxon>Archosauria</taxon>
        <taxon>Dinosauria</taxon>
        <taxon>Saurischia</taxon>
        <taxon>Theropoda</taxon>
        <taxon>Coelurosauria</taxon>
        <taxon>Aves</taxon>
        <taxon>Neognathae</taxon>
        <taxon>Galloanserae</taxon>
        <taxon>Anseriformes</taxon>
        <taxon>Anatidae</taxon>
        <taxon>Aythyinae</taxon>
        <taxon>Aythya</taxon>
    </lineage>
</organism>
<dbReference type="KEGG" id="aful:116485562"/>
<sequence>MAKYFPAPCMPPTIENLINSEIAKIWASTSHYLSQQLALHQAVRIPGLGTFTVVTEQVANQEKDIVTVERPVFHLAKAIVYNNDLRYDYIDVPGHVHFEELPYAQVASENNISESLVRLCIERSTRLFRVCIEDRQNIAFLWRDIGMLIIEGKDVKMKFYEDFLKKLNGTTNTLEALLMMPEMNNSVISHLDTAASQTTSGHVIVFPMYKHETVFKKPTRTVSLRGQVKPIKEDRTVSLGGQVKPSKEQTTESLRGKVKPIKEDRTVSLGGQVKPSKEQTTESLGGQVKPSKKDRTVSLGGEVKPSKEQRTVSLRGQVKPIKEDRKVSLGGQVKPSKEEDQTKGGERGKKEDLPKKRLLRRATLSPERLPALTVKSGSRQKAQKTERHASKLPAIQGSSVKEKKEDEEKKVIPQVTPRMVDFISKTILQRKEKKCFKIEETLPKHIQNFLADEENKNKELQEGKKKQPKPRIPELSKSKIKREVETPTTEESSSSEEETSSSLSESESEQSSLDLIERMMGEWDEDEEEPPRTQEDSPVPPKRNLSPRTCGTLREVATCIVGQVARKQQGEKDAERDLQEQLKW</sequence>
<feature type="region of interest" description="Disordered" evidence="1">
    <location>
        <begin position="448"/>
        <end position="551"/>
    </location>
</feature>
<feature type="domain" description="CCDC81 HU" evidence="3">
    <location>
        <begin position="99"/>
        <end position="170"/>
    </location>
</feature>
<proteinExistence type="predicted"/>
<dbReference type="AlphaFoldDB" id="A0A6J3CHQ9"/>
<dbReference type="Pfam" id="PF18289">
    <property type="entry name" value="HU-CCDC81_euk_2"/>
    <property type="match status" value="1"/>
</dbReference>
<feature type="region of interest" description="Disordered" evidence="1">
    <location>
        <begin position="564"/>
        <end position="584"/>
    </location>
</feature>
<reference evidence="5" key="1">
    <citation type="submission" date="2025-08" db="UniProtKB">
        <authorList>
            <consortium name="RefSeq"/>
        </authorList>
    </citation>
    <scope>IDENTIFICATION</scope>
    <source>
        <tissue evidence="5">Lung</tissue>
    </source>
</reference>
<evidence type="ECO:0000313" key="4">
    <source>
        <dbReference type="Proteomes" id="UP000504639"/>
    </source>
</evidence>
<feature type="compositionally biased region" description="Basic and acidic residues" evidence="1">
    <location>
        <begin position="453"/>
        <end position="485"/>
    </location>
</feature>
<accession>A0A6J3CHQ9</accession>
<feature type="domain" description="CCDC81 HU" evidence="2">
    <location>
        <begin position="15"/>
        <end position="81"/>
    </location>
</feature>
<dbReference type="GeneID" id="116485562"/>
<dbReference type="Pfam" id="PF14908">
    <property type="entry name" value="HU-CCDC81_euk_1"/>
    <property type="match status" value="1"/>
</dbReference>
<protein>
    <submittedName>
        <fullName evidence="5">Coiled-coil domain-containing protein 81-like</fullName>
    </submittedName>
</protein>
<dbReference type="InterPro" id="IPR026295">
    <property type="entry name" value="CCD81"/>
</dbReference>
<feature type="compositionally biased region" description="Basic and acidic residues" evidence="1">
    <location>
        <begin position="568"/>
        <end position="584"/>
    </location>
</feature>
<keyword evidence="4" id="KW-1185">Reference proteome</keyword>
<feature type="compositionally biased region" description="Basic and acidic residues" evidence="1">
    <location>
        <begin position="400"/>
        <end position="411"/>
    </location>
</feature>
<dbReference type="PANTHER" id="PTHR14362">
    <property type="entry name" value="COILED-COIL DOMAIN-CONTAINING PROTEIN 81"/>
    <property type="match status" value="1"/>
</dbReference>
<evidence type="ECO:0000256" key="1">
    <source>
        <dbReference type="SAM" id="MobiDB-lite"/>
    </source>
</evidence>
<dbReference type="GO" id="GO:0005815">
    <property type="term" value="C:microtubule organizing center"/>
    <property type="evidence" value="ECO:0007669"/>
    <property type="project" value="TreeGrafter"/>
</dbReference>
<dbReference type="RefSeq" id="XP_032036953.1">
    <property type="nucleotide sequence ID" value="XM_032181062.1"/>
</dbReference>
<evidence type="ECO:0000259" key="3">
    <source>
        <dbReference type="Pfam" id="PF18289"/>
    </source>
</evidence>
<dbReference type="Proteomes" id="UP000504639">
    <property type="component" value="Chromosome 2"/>
</dbReference>
<feature type="compositionally biased region" description="Low complexity" evidence="1">
    <location>
        <begin position="500"/>
        <end position="512"/>
    </location>
</feature>
<dbReference type="InterPro" id="IPR028034">
    <property type="entry name" value="HU-CCDC81"/>
</dbReference>
<dbReference type="InterPro" id="IPR040673">
    <property type="entry name" value="CCDC81_HU_dom_2"/>
</dbReference>
<feature type="compositionally biased region" description="Basic and acidic residues" evidence="1">
    <location>
        <begin position="335"/>
        <end position="355"/>
    </location>
</feature>
<feature type="region of interest" description="Disordered" evidence="1">
    <location>
        <begin position="238"/>
        <end position="412"/>
    </location>
</feature>
<name>A0A6J3CHQ9_AYTFU</name>
<evidence type="ECO:0000313" key="5">
    <source>
        <dbReference type="RefSeq" id="XP_032036953.1"/>
    </source>
</evidence>
<evidence type="ECO:0000259" key="2">
    <source>
        <dbReference type="Pfam" id="PF14908"/>
    </source>
</evidence>
<dbReference type="InParanoid" id="A0A6J3CHQ9"/>